<dbReference type="GO" id="GO:0006281">
    <property type="term" value="P:DNA repair"/>
    <property type="evidence" value="ECO:0007669"/>
    <property type="project" value="UniProtKB-KW"/>
</dbReference>
<dbReference type="OrthoDB" id="71227at2759"/>
<evidence type="ECO:0000313" key="13">
    <source>
        <dbReference type="Proteomes" id="UP000244309"/>
    </source>
</evidence>
<dbReference type="PROSITE" id="PS50082">
    <property type="entry name" value="WD_REPEATS_2"/>
    <property type="match status" value="4"/>
</dbReference>
<proteinExistence type="inferred from homology"/>
<dbReference type="SUPFAM" id="SSF50978">
    <property type="entry name" value="WD40 repeat-like"/>
    <property type="match status" value="1"/>
</dbReference>
<feature type="domain" description="CAF1B/HIR1 beta-propeller" evidence="11">
    <location>
        <begin position="246"/>
        <end position="452"/>
    </location>
</feature>
<dbReference type="GO" id="GO:0006335">
    <property type="term" value="P:DNA replication-dependent chromatin assembly"/>
    <property type="evidence" value="ECO:0007669"/>
    <property type="project" value="InterPro"/>
</dbReference>
<protein>
    <recommendedName>
        <fullName evidence="11">CAF1B/HIR1 beta-propeller domain-containing protein</fullName>
    </recommendedName>
</protein>
<feature type="domain" description="CAF1B/HIR1 beta-propeller" evidence="11">
    <location>
        <begin position="8"/>
        <end position="205"/>
    </location>
</feature>
<evidence type="ECO:0000259" key="11">
    <source>
        <dbReference type="Pfam" id="PF24105"/>
    </source>
</evidence>
<dbReference type="InterPro" id="IPR015943">
    <property type="entry name" value="WD40/YVTN_repeat-like_dom_sf"/>
</dbReference>
<evidence type="ECO:0000256" key="8">
    <source>
        <dbReference type="ARBA" id="ARBA00023242"/>
    </source>
</evidence>
<evidence type="ECO:0000256" key="7">
    <source>
        <dbReference type="ARBA" id="ARBA00023204"/>
    </source>
</evidence>
<evidence type="ECO:0000256" key="10">
    <source>
        <dbReference type="SAM" id="MobiDB-lite"/>
    </source>
</evidence>
<keyword evidence="5" id="KW-0227">DNA damage</keyword>
<evidence type="ECO:0000256" key="1">
    <source>
        <dbReference type="ARBA" id="ARBA00004123"/>
    </source>
</evidence>
<dbReference type="Gene3D" id="2.130.10.10">
    <property type="entry name" value="YVTN repeat-like/Quinoprotein amine dehydrogenase"/>
    <property type="match status" value="2"/>
</dbReference>
<sequence>MIDAATVAVHWHDDNQPIYTADFQPSLSTESPRLATGGGDNNVRIWRVTTPKDVLDASSTTVQYLSTLRKHSQAVNVVRFDPSGFRLATASDDGLIIIWVLADEIIQDFGNPDDELKESWRVEKLFNTNSEVYDLTWSPDSKYIATGSMDNSVRVFDVHSGSKVIDLMNHNHYVQGISWDPKNEYLATQSADRSLHVYRLTAGKTGSGPSGSKHCSSSNQQIIPTLVQNIAKLELPITNGQLLQRSPHDELTSTMPHRRDSLVLHPSSECNEQPYTQFVTPSSKVSSCQPKIASLYHSESLQSFFRRLAFSPDGSLLLTPSGILKKGETSEDDEATESFQNTVYIYTRAGFDHPPICYITGFTKPTVAVKFSPALYKLDSTVQQSMFALPYKMIFAVATQNSVLIFDTQQGKPLSLSKNLHYSTITDLTWSGDGRSLIVTSAEGFCSVILITERLGIPISQQGKQIFTEEATSEPLSSIDSGQSKKSIPDPTEQSSLAFDEPNDSSEQFPEVRALEKNPSKTQASSLTITIYGATTQRNSIGPHRPGVRHALGYNKRSNEEKTYSTYTSIF</sequence>
<dbReference type="InterPro" id="IPR001680">
    <property type="entry name" value="WD40_rpt"/>
</dbReference>
<dbReference type="STRING" id="45357.A0A2V1B0K3"/>
<evidence type="ECO:0000256" key="5">
    <source>
        <dbReference type="ARBA" id="ARBA00022763"/>
    </source>
</evidence>
<feature type="region of interest" description="Disordered" evidence="10">
    <location>
        <begin position="470"/>
        <end position="521"/>
    </location>
</feature>
<dbReference type="PANTHER" id="PTHR15271">
    <property type="entry name" value="CHROMATIN ASSEMBLY FACTOR 1 SUBUNIT B"/>
    <property type="match status" value="1"/>
</dbReference>
<dbReference type="VEuPathDB" id="FungiDB:CXQ85_003970"/>
<comment type="similarity">
    <text evidence="2">Belongs to the WD repeat HIR1 family.</text>
</comment>
<dbReference type="InterPro" id="IPR045145">
    <property type="entry name" value="PTHR15271"/>
</dbReference>
<dbReference type="GO" id="GO:0006334">
    <property type="term" value="P:nucleosome assembly"/>
    <property type="evidence" value="ECO:0007669"/>
    <property type="project" value="TreeGrafter"/>
</dbReference>
<dbReference type="RefSeq" id="XP_025344618.1">
    <property type="nucleotide sequence ID" value="XM_025487602.1"/>
</dbReference>
<evidence type="ECO:0000256" key="6">
    <source>
        <dbReference type="ARBA" id="ARBA00022853"/>
    </source>
</evidence>
<evidence type="ECO:0000256" key="3">
    <source>
        <dbReference type="ARBA" id="ARBA00022574"/>
    </source>
</evidence>
<evidence type="ECO:0000256" key="4">
    <source>
        <dbReference type="ARBA" id="ARBA00022737"/>
    </source>
</evidence>
<evidence type="ECO:0000256" key="9">
    <source>
        <dbReference type="PROSITE-ProRule" id="PRU00221"/>
    </source>
</evidence>
<keyword evidence="13" id="KW-1185">Reference proteome</keyword>
<name>A0A2V1B0K3_9ASCO</name>
<accession>A0A2V1B0K3</accession>
<evidence type="ECO:0000256" key="2">
    <source>
        <dbReference type="ARBA" id="ARBA00007306"/>
    </source>
</evidence>
<keyword evidence="4" id="KW-0677">Repeat</keyword>
<dbReference type="SMART" id="SM00320">
    <property type="entry name" value="WD40"/>
    <property type="match status" value="6"/>
</dbReference>
<dbReference type="GO" id="GO:0005634">
    <property type="term" value="C:nucleus"/>
    <property type="evidence" value="ECO:0007669"/>
    <property type="project" value="UniProtKB-SubCell"/>
</dbReference>
<keyword evidence="7" id="KW-0234">DNA repair</keyword>
<feature type="repeat" description="WD" evidence="9">
    <location>
        <begin position="68"/>
        <end position="99"/>
    </location>
</feature>
<comment type="subcellular location">
    <subcellularLocation>
        <location evidence="1">Nucleus</location>
    </subcellularLocation>
</comment>
<evidence type="ECO:0000313" key="12">
    <source>
        <dbReference type="EMBL" id="PVH23678.1"/>
    </source>
</evidence>
<feature type="repeat" description="WD" evidence="9">
    <location>
        <begin position="167"/>
        <end position="208"/>
    </location>
</feature>
<keyword evidence="3 9" id="KW-0853">WD repeat</keyword>
<feature type="repeat" description="WD" evidence="9">
    <location>
        <begin position="34"/>
        <end position="56"/>
    </location>
</feature>
<dbReference type="GO" id="GO:0033186">
    <property type="term" value="C:CAF-1 complex"/>
    <property type="evidence" value="ECO:0007669"/>
    <property type="project" value="TreeGrafter"/>
</dbReference>
<organism evidence="12 13">
    <name type="scientific">Candidozyma haemuli</name>
    <dbReference type="NCBI Taxonomy" id="45357"/>
    <lineage>
        <taxon>Eukaryota</taxon>
        <taxon>Fungi</taxon>
        <taxon>Dikarya</taxon>
        <taxon>Ascomycota</taxon>
        <taxon>Saccharomycotina</taxon>
        <taxon>Pichiomycetes</taxon>
        <taxon>Metschnikowiaceae</taxon>
        <taxon>Candidozyma</taxon>
    </lineage>
</organism>
<keyword evidence="8" id="KW-0539">Nucleus</keyword>
<dbReference type="AlphaFoldDB" id="A0A2V1B0K3"/>
<dbReference type="InterPro" id="IPR055410">
    <property type="entry name" value="Beta-prop_CAF1B_HIR1"/>
</dbReference>
<feature type="compositionally biased region" description="Polar residues" evidence="10">
    <location>
        <begin position="474"/>
        <end position="497"/>
    </location>
</feature>
<gene>
    <name evidence="12" type="ORF">CXQ85_003970</name>
</gene>
<keyword evidence="6" id="KW-0156">Chromatin regulator</keyword>
<dbReference type="EMBL" id="PKFO01000011">
    <property type="protein sequence ID" value="PVH23678.1"/>
    <property type="molecule type" value="Genomic_DNA"/>
</dbReference>
<dbReference type="PROSITE" id="PS50294">
    <property type="entry name" value="WD_REPEATS_REGION"/>
    <property type="match status" value="2"/>
</dbReference>
<dbReference type="Pfam" id="PF24105">
    <property type="entry name" value="Beta-prop_CAF1B_HIR1"/>
    <property type="match status" value="2"/>
</dbReference>
<comment type="caution">
    <text evidence="12">The sequence shown here is derived from an EMBL/GenBank/DDBJ whole genome shotgun (WGS) entry which is preliminary data.</text>
</comment>
<dbReference type="InterPro" id="IPR036322">
    <property type="entry name" value="WD40_repeat_dom_sf"/>
</dbReference>
<reference evidence="12 13" key="1">
    <citation type="submission" date="2017-12" db="EMBL/GenBank/DDBJ databases">
        <title>Genome Sequence of a Multidrug-Resistant Candida haemulonii Isolate from a Patient with Chronic Leg Ulcers in Israel.</title>
        <authorList>
            <person name="Chow N.A."/>
            <person name="Gade L."/>
            <person name="Batra D."/>
            <person name="Rowe L.A."/>
            <person name="Ben-Ami R."/>
            <person name="Loparev V.N."/>
            <person name="Litvintseva A.P."/>
        </authorList>
    </citation>
    <scope>NUCLEOTIDE SEQUENCE [LARGE SCALE GENOMIC DNA]</scope>
    <source>
        <strain evidence="12 13">B11899</strain>
    </source>
</reference>
<dbReference type="PANTHER" id="PTHR15271:SF4">
    <property type="entry name" value="CHROMATIN ASSEMBLY FACTOR 1 SUBUNIT B"/>
    <property type="match status" value="1"/>
</dbReference>
<dbReference type="Proteomes" id="UP000244309">
    <property type="component" value="Unassembled WGS sequence"/>
</dbReference>
<feature type="repeat" description="WD" evidence="9">
    <location>
        <begin position="125"/>
        <end position="166"/>
    </location>
</feature>
<dbReference type="GeneID" id="37009300"/>